<dbReference type="Proteomes" id="UP000008630">
    <property type="component" value="Chromosome"/>
</dbReference>
<reference evidence="1 2" key="2">
    <citation type="journal article" date="2011" name="Stand. Genomic Sci.">
        <title>Complete genome sequence of Bacteroides helcogenes type strain (P 36-108).</title>
        <authorList>
            <person name="Pati A."/>
            <person name="Gronow S."/>
            <person name="Zeytun A."/>
            <person name="Lapidus A."/>
            <person name="Nolan M."/>
            <person name="Hammon N."/>
            <person name="Deshpande S."/>
            <person name="Cheng J.F."/>
            <person name="Tapia R."/>
            <person name="Han C."/>
            <person name="Goodwin L."/>
            <person name="Pitluck S."/>
            <person name="Liolios K."/>
            <person name="Pagani I."/>
            <person name="Ivanova N."/>
            <person name="Mavromatis K."/>
            <person name="Chen A."/>
            <person name="Palaniappan K."/>
            <person name="Land M."/>
            <person name="Hauser L."/>
            <person name="Chang Y.J."/>
            <person name="Jeffries C.D."/>
            <person name="Detter J.C."/>
            <person name="Brambilla E."/>
            <person name="Rohde M."/>
            <person name="Goker M."/>
            <person name="Woyke T."/>
            <person name="Bristow J."/>
            <person name="Eisen J.A."/>
            <person name="Markowitz V."/>
            <person name="Hugenholtz P."/>
            <person name="Kyrpides N.C."/>
            <person name="Klenk H.P."/>
            <person name="Lucas S."/>
        </authorList>
    </citation>
    <scope>NUCLEOTIDE SEQUENCE [LARGE SCALE GENOMIC DNA]</scope>
    <source>
        <strain evidence="2">ATCC 35417 / DSM 20613 / JCM 6297 / CCUG 15421 / P 36-108</strain>
    </source>
</reference>
<evidence type="ECO:0000313" key="2">
    <source>
        <dbReference type="Proteomes" id="UP000008630"/>
    </source>
</evidence>
<evidence type="ECO:0000313" key="1">
    <source>
        <dbReference type="EMBL" id="ADV44498.1"/>
    </source>
</evidence>
<proteinExistence type="predicted"/>
<accession>E6SVD2</accession>
<dbReference type="RefSeq" id="WP_013548086.1">
    <property type="nucleotide sequence ID" value="NC_014933.1"/>
</dbReference>
<sequence>MKFFQKIQGTHPAVICGLGTLFLLSCRVEQDEARSESIGFSPQTMEYASFSKIEAPQCRGGEAFSAYYLESALMGKEGGDSLFLHICSLASIPCHLTGNGAFGISAFCYTGTWNSSLSASFMHNERVTPPK</sequence>
<organism evidence="1 2">
    <name type="scientific">Bacteroides helcogenes (strain ATCC 35417 / DSM 20613 / JCM 6297 / CCUG 15421 / P 36-108)</name>
    <dbReference type="NCBI Taxonomy" id="693979"/>
    <lineage>
        <taxon>Bacteria</taxon>
        <taxon>Pseudomonadati</taxon>
        <taxon>Bacteroidota</taxon>
        <taxon>Bacteroidia</taxon>
        <taxon>Bacteroidales</taxon>
        <taxon>Bacteroidaceae</taxon>
        <taxon>Bacteroides</taxon>
    </lineage>
</organism>
<dbReference type="PATRIC" id="fig|693979.3.peg.2657"/>
<dbReference type="PROSITE" id="PS51257">
    <property type="entry name" value="PROKAR_LIPOPROTEIN"/>
    <property type="match status" value="1"/>
</dbReference>
<keyword evidence="2" id="KW-1185">Reference proteome</keyword>
<evidence type="ECO:0008006" key="3">
    <source>
        <dbReference type="Google" id="ProtNLM"/>
    </source>
</evidence>
<dbReference type="KEGG" id="bhl:Bache_2536"/>
<dbReference type="HOGENOM" id="CLU_1923403_0_0_10"/>
<gene>
    <name evidence="1" type="ordered locus">Bache_2536</name>
</gene>
<protein>
    <recommendedName>
        <fullName evidence="3">Lipoprotein</fullName>
    </recommendedName>
</protein>
<name>E6SVD2_BACT6</name>
<reference key="1">
    <citation type="submission" date="2010-11" db="EMBL/GenBank/DDBJ databases">
        <title>The complete genome of Bacteroides helcogenes P 36-108.</title>
        <authorList>
            <consortium name="US DOE Joint Genome Institute (JGI-PGF)"/>
            <person name="Lucas S."/>
            <person name="Copeland A."/>
            <person name="Lapidus A."/>
            <person name="Bruce D."/>
            <person name="Goodwin L."/>
            <person name="Pitluck S."/>
            <person name="Kyrpides N."/>
            <person name="Mavromatis K."/>
            <person name="Ivanova N."/>
            <person name="Zeytun A."/>
            <person name="Brettin T."/>
            <person name="Detter J.C."/>
            <person name="Tapia R."/>
            <person name="Han C."/>
            <person name="Land M."/>
            <person name="Hauser L."/>
            <person name="Markowitz V."/>
            <person name="Cheng J.-F."/>
            <person name="Hugenholtz P."/>
            <person name="Woyke T."/>
            <person name="Wu D."/>
            <person name="Gronow S."/>
            <person name="Wellnitz S."/>
            <person name="Brambilla E."/>
            <person name="Klenk H.-P."/>
            <person name="Eisen J.A."/>
        </authorList>
    </citation>
    <scope>NUCLEOTIDE SEQUENCE</scope>
    <source>
        <strain>P 36-108</strain>
    </source>
</reference>
<dbReference type="AlphaFoldDB" id="E6SVD2"/>
<dbReference type="EMBL" id="CP002352">
    <property type="protein sequence ID" value="ADV44498.1"/>
    <property type="molecule type" value="Genomic_DNA"/>
</dbReference>